<dbReference type="AlphaFoldDB" id="A0A395NXF9"/>
<proteinExistence type="predicted"/>
<evidence type="ECO:0000313" key="2">
    <source>
        <dbReference type="EMBL" id="RFU80800.1"/>
    </source>
</evidence>
<reference evidence="2 3" key="1">
    <citation type="journal article" date="2018" name="PLoS Pathog.">
        <title>Evolution of structural diversity of trichothecenes, a family of toxins produced by plant pathogenic and entomopathogenic fungi.</title>
        <authorList>
            <person name="Proctor R.H."/>
            <person name="McCormick S.P."/>
            <person name="Kim H.S."/>
            <person name="Cardoza R.E."/>
            <person name="Stanley A.M."/>
            <person name="Lindo L."/>
            <person name="Kelly A."/>
            <person name="Brown D.W."/>
            <person name="Lee T."/>
            <person name="Vaughan M.M."/>
            <person name="Alexander N.J."/>
            <person name="Busman M."/>
            <person name="Gutierrez S."/>
        </authorList>
    </citation>
    <scope>NUCLEOTIDE SEQUENCE [LARGE SCALE GENOMIC DNA]</scope>
    <source>
        <strain evidence="2 3">IBT 40837</strain>
    </source>
</reference>
<dbReference type="EMBL" id="PXOA01000093">
    <property type="protein sequence ID" value="RFU80800.1"/>
    <property type="molecule type" value="Genomic_DNA"/>
</dbReference>
<sequence length="161" mass="17981">MKQLENRTSIGRPVALDLLHNHRLVPRSRTLSKAQLRLGDIQGLAEKLDYGLVRLAVFRLGRDAQLNNVIGDDLDALPVFASPRFDVQPQLQDTLRCLLGTGQEADGCTSWRCHGDAVEKLQFRCKRDHMHPKQSAAQYPDSAAFIKQSKAEAPTQSPPTR</sequence>
<feature type="region of interest" description="Disordered" evidence="1">
    <location>
        <begin position="130"/>
        <end position="161"/>
    </location>
</feature>
<keyword evidence="3" id="KW-1185">Reference proteome</keyword>
<gene>
    <name evidence="2" type="ORF">TARUN_1457</name>
</gene>
<evidence type="ECO:0000313" key="3">
    <source>
        <dbReference type="Proteomes" id="UP000266272"/>
    </source>
</evidence>
<name>A0A395NXF9_TRIAR</name>
<dbReference type="Proteomes" id="UP000266272">
    <property type="component" value="Unassembled WGS sequence"/>
</dbReference>
<protein>
    <submittedName>
        <fullName evidence="2">Uncharacterized protein</fullName>
    </submittedName>
</protein>
<comment type="caution">
    <text evidence="2">The sequence shown here is derived from an EMBL/GenBank/DDBJ whole genome shotgun (WGS) entry which is preliminary data.</text>
</comment>
<accession>A0A395NXF9</accession>
<evidence type="ECO:0000256" key="1">
    <source>
        <dbReference type="SAM" id="MobiDB-lite"/>
    </source>
</evidence>
<organism evidence="2 3">
    <name type="scientific">Trichoderma arundinaceum</name>
    <dbReference type="NCBI Taxonomy" id="490622"/>
    <lineage>
        <taxon>Eukaryota</taxon>
        <taxon>Fungi</taxon>
        <taxon>Dikarya</taxon>
        <taxon>Ascomycota</taxon>
        <taxon>Pezizomycotina</taxon>
        <taxon>Sordariomycetes</taxon>
        <taxon>Hypocreomycetidae</taxon>
        <taxon>Hypocreales</taxon>
        <taxon>Hypocreaceae</taxon>
        <taxon>Trichoderma</taxon>
    </lineage>
</organism>